<keyword evidence="3" id="KW-1185">Reference proteome</keyword>
<reference evidence="2 3" key="1">
    <citation type="journal article" date="2018" name="Front. Plant Sci.">
        <title>Red Clover (Trifolium pratense) and Zigzag Clover (T. medium) - A Picture of Genomic Similarities and Differences.</title>
        <authorList>
            <person name="Dluhosova J."/>
            <person name="Istvanek J."/>
            <person name="Nedelnik J."/>
            <person name="Repkova J."/>
        </authorList>
    </citation>
    <scope>NUCLEOTIDE SEQUENCE [LARGE SCALE GENOMIC DNA]</scope>
    <source>
        <strain evidence="3">cv. 10/8</strain>
        <tissue evidence="2">Leaf</tissue>
    </source>
</reference>
<evidence type="ECO:0000313" key="2">
    <source>
        <dbReference type="EMBL" id="MCI20142.1"/>
    </source>
</evidence>
<dbReference type="Proteomes" id="UP000265520">
    <property type="component" value="Unassembled WGS sequence"/>
</dbReference>
<organism evidence="2 3">
    <name type="scientific">Trifolium medium</name>
    <dbReference type="NCBI Taxonomy" id="97028"/>
    <lineage>
        <taxon>Eukaryota</taxon>
        <taxon>Viridiplantae</taxon>
        <taxon>Streptophyta</taxon>
        <taxon>Embryophyta</taxon>
        <taxon>Tracheophyta</taxon>
        <taxon>Spermatophyta</taxon>
        <taxon>Magnoliopsida</taxon>
        <taxon>eudicotyledons</taxon>
        <taxon>Gunneridae</taxon>
        <taxon>Pentapetalae</taxon>
        <taxon>rosids</taxon>
        <taxon>fabids</taxon>
        <taxon>Fabales</taxon>
        <taxon>Fabaceae</taxon>
        <taxon>Papilionoideae</taxon>
        <taxon>50 kb inversion clade</taxon>
        <taxon>NPAAA clade</taxon>
        <taxon>Hologalegina</taxon>
        <taxon>IRL clade</taxon>
        <taxon>Trifolieae</taxon>
        <taxon>Trifolium</taxon>
    </lineage>
</organism>
<comment type="caution">
    <text evidence="2">The sequence shown here is derived from an EMBL/GenBank/DDBJ whole genome shotgun (WGS) entry which is preliminary data.</text>
</comment>
<proteinExistence type="predicted"/>
<dbReference type="AlphaFoldDB" id="A0A392Q8D0"/>
<feature type="region of interest" description="Disordered" evidence="1">
    <location>
        <begin position="38"/>
        <end position="66"/>
    </location>
</feature>
<name>A0A392Q8D0_9FABA</name>
<dbReference type="EMBL" id="LXQA010118315">
    <property type="protein sequence ID" value="MCI20142.1"/>
    <property type="molecule type" value="Genomic_DNA"/>
</dbReference>
<evidence type="ECO:0000313" key="3">
    <source>
        <dbReference type="Proteomes" id="UP000265520"/>
    </source>
</evidence>
<protein>
    <submittedName>
        <fullName evidence="2">Uncharacterized protein</fullName>
    </submittedName>
</protein>
<evidence type="ECO:0000256" key="1">
    <source>
        <dbReference type="SAM" id="MobiDB-lite"/>
    </source>
</evidence>
<accession>A0A392Q8D0</accession>
<sequence length="66" mass="7619">MIFQQRNRILKFQVSPTLAWRHQATQRQWKMVLLATGGDKQRQSSPDVAWRQMGTDVEKGGLNGHV</sequence>